<comment type="caution">
    <text evidence="1">The sequence shown here is derived from an EMBL/GenBank/DDBJ whole genome shotgun (WGS) entry which is preliminary data.</text>
</comment>
<dbReference type="EMBL" id="JANIIK010000042">
    <property type="protein sequence ID" value="KAJ3606253.1"/>
    <property type="molecule type" value="Genomic_DNA"/>
</dbReference>
<organism evidence="1 2">
    <name type="scientific">Muraenolepis orangiensis</name>
    <name type="common">Patagonian moray cod</name>
    <dbReference type="NCBI Taxonomy" id="630683"/>
    <lineage>
        <taxon>Eukaryota</taxon>
        <taxon>Metazoa</taxon>
        <taxon>Chordata</taxon>
        <taxon>Craniata</taxon>
        <taxon>Vertebrata</taxon>
        <taxon>Euteleostomi</taxon>
        <taxon>Actinopterygii</taxon>
        <taxon>Neopterygii</taxon>
        <taxon>Teleostei</taxon>
        <taxon>Neoteleostei</taxon>
        <taxon>Acanthomorphata</taxon>
        <taxon>Zeiogadaria</taxon>
        <taxon>Gadariae</taxon>
        <taxon>Gadiformes</taxon>
        <taxon>Muraenolepidoidei</taxon>
        <taxon>Muraenolepididae</taxon>
        <taxon>Muraenolepis</taxon>
    </lineage>
</organism>
<evidence type="ECO:0000313" key="1">
    <source>
        <dbReference type="EMBL" id="KAJ3606253.1"/>
    </source>
</evidence>
<dbReference type="Proteomes" id="UP001148018">
    <property type="component" value="Unassembled WGS sequence"/>
</dbReference>
<accession>A0A9Q0IQ43</accession>
<sequence length="80" mass="8805">MNPEDILPSSMFLSVTLEHQDRLVGCLLPRLYPPEAASSRGCILQRLYPPEDVPSRGCILQRLSPPEAAELEAHVVGPRA</sequence>
<evidence type="ECO:0000313" key="2">
    <source>
        <dbReference type="Proteomes" id="UP001148018"/>
    </source>
</evidence>
<protein>
    <submittedName>
        <fullName evidence="1">Uncharacterized protein</fullName>
    </submittedName>
</protein>
<name>A0A9Q0IQ43_9TELE</name>
<reference evidence="1" key="1">
    <citation type="submission" date="2022-07" db="EMBL/GenBank/DDBJ databases">
        <title>Chromosome-level genome of Muraenolepis orangiensis.</title>
        <authorList>
            <person name="Kim J."/>
        </authorList>
    </citation>
    <scope>NUCLEOTIDE SEQUENCE</scope>
    <source>
        <strain evidence="1">KU_S4_2022</strain>
        <tissue evidence="1">Muscle</tissue>
    </source>
</reference>
<dbReference type="AlphaFoldDB" id="A0A9Q0IQ43"/>
<proteinExistence type="predicted"/>
<gene>
    <name evidence="1" type="ORF">NHX12_025773</name>
</gene>
<keyword evidence="2" id="KW-1185">Reference proteome</keyword>